<dbReference type="EMBL" id="GFAC01006396">
    <property type="protein sequence ID" value="JAT92792.1"/>
    <property type="molecule type" value="mRNA"/>
</dbReference>
<sequence length="91" mass="10197">LISLLAVPLAVASQWKWPDTYKDHMRCLNFCHLNGSPRCNANCTCIPRPDFNNGIYGVCFDTTIPLPGHYLNLSCSHGYATQLKYPDKVPV</sequence>
<reference evidence="1" key="1">
    <citation type="journal article" date="2017" name="Front. Cell. Infect. Microbiol.">
        <title>The Distinct Transcriptional Response of the Midgut of Amblyomma sculptum and Amblyomma aureolatum Ticks to Rickettsia rickettsii Correlates to Their Differences in Susceptibility to Infection.</title>
        <authorList>
            <person name="Martins L.A."/>
            <person name="Galletti M.F.B.M."/>
            <person name="Ribeiro J.M."/>
            <person name="Fujita A."/>
            <person name="Costa F.B."/>
            <person name="Labruna M.B."/>
            <person name="Daffre S."/>
            <person name="Fogaca A.C."/>
        </authorList>
    </citation>
    <scope>NUCLEOTIDE SEQUENCE</scope>
</reference>
<organism evidence="1">
    <name type="scientific">Amblyomma aureolatum</name>
    <dbReference type="NCBI Taxonomy" id="187763"/>
    <lineage>
        <taxon>Eukaryota</taxon>
        <taxon>Metazoa</taxon>
        <taxon>Ecdysozoa</taxon>
        <taxon>Arthropoda</taxon>
        <taxon>Chelicerata</taxon>
        <taxon>Arachnida</taxon>
        <taxon>Acari</taxon>
        <taxon>Parasitiformes</taxon>
        <taxon>Ixodida</taxon>
        <taxon>Ixodoidea</taxon>
        <taxon>Ixodidae</taxon>
        <taxon>Amblyomminae</taxon>
        <taxon>Amblyomma</taxon>
    </lineage>
</organism>
<protein>
    <submittedName>
        <fullName evidence="1">Putative secreted peptide</fullName>
    </submittedName>
</protein>
<evidence type="ECO:0000313" key="1">
    <source>
        <dbReference type="EMBL" id="JAT92792.1"/>
    </source>
</evidence>
<feature type="non-terminal residue" evidence="1">
    <location>
        <position position="1"/>
    </location>
</feature>
<name>A0A1E1X0P0_9ACAR</name>
<dbReference type="AlphaFoldDB" id="A0A1E1X0P0"/>
<accession>A0A1E1X0P0</accession>
<proteinExistence type="evidence at transcript level"/>